<dbReference type="PANTHER" id="PTHR22227">
    <property type="entry name" value="FAMILY WITH SEQUENCE SIMILARITY 122B ISOFORM X1"/>
    <property type="match status" value="1"/>
</dbReference>
<name>A0A2J7RLD0_9NEOP</name>
<dbReference type="InterPro" id="IPR036397">
    <property type="entry name" value="RNaseH_sf"/>
</dbReference>
<feature type="compositionally biased region" description="Polar residues" evidence="2">
    <location>
        <begin position="408"/>
        <end position="420"/>
    </location>
</feature>
<proteinExistence type="inferred from homology"/>
<dbReference type="Proteomes" id="UP000235965">
    <property type="component" value="Unassembled WGS sequence"/>
</dbReference>
<dbReference type="AlphaFoldDB" id="A0A2J7RLD0"/>
<dbReference type="GO" id="GO:0003676">
    <property type="term" value="F:nucleic acid binding"/>
    <property type="evidence" value="ECO:0007669"/>
    <property type="project" value="InterPro"/>
</dbReference>
<comment type="similarity">
    <text evidence="1">Belongs to the FAM122 family.</text>
</comment>
<accession>A0A2J7RLD0</accession>
<evidence type="ECO:0000313" key="3">
    <source>
        <dbReference type="EMBL" id="PNF41640.1"/>
    </source>
</evidence>
<evidence type="ECO:0000256" key="2">
    <source>
        <dbReference type="SAM" id="MobiDB-lite"/>
    </source>
</evidence>
<feature type="region of interest" description="Disordered" evidence="2">
    <location>
        <begin position="278"/>
        <end position="308"/>
    </location>
</feature>
<dbReference type="InterPro" id="IPR026716">
    <property type="entry name" value="PBIR1/2/3"/>
</dbReference>
<feature type="region of interest" description="Disordered" evidence="2">
    <location>
        <begin position="347"/>
        <end position="420"/>
    </location>
</feature>
<feature type="compositionally biased region" description="Low complexity" evidence="2">
    <location>
        <begin position="350"/>
        <end position="363"/>
    </location>
</feature>
<organism evidence="3 4">
    <name type="scientific">Cryptotermes secundus</name>
    <dbReference type="NCBI Taxonomy" id="105785"/>
    <lineage>
        <taxon>Eukaryota</taxon>
        <taxon>Metazoa</taxon>
        <taxon>Ecdysozoa</taxon>
        <taxon>Arthropoda</taxon>
        <taxon>Hexapoda</taxon>
        <taxon>Insecta</taxon>
        <taxon>Pterygota</taxon>
        <taxon>Neoptera</taxon>
        <taxon>Polyneoptera</taxon>
        <taxon>Dictyoptera</taxon>
        <taxon>Blattodea</taxon>
        <taxon>Blattoidea</taxon>
        <taxon>Termitoidae</taxon>
        <taxon>Kalotermitidae</taxon>
        <taxon>Cryptotermitinae</taxon>
        <taxon>Cryptotermes</taxon>
    </lineage>
</organism>
<feature type="compositionally biased region" description="Basic and acidic residues" evidence="2">
    <location>
        <begin position="395"/>
        <end position="407"/>
    </location>
</feature>
<protein>
    <recommendedName>
        <fullName evidence="5">Mos1 transposase HTH domain-containing protein</fullName>
    </recommendedName>
</protein>
<reference evidence="3 4" key="1">
    <citation type="submission" date="2017-12" db="EMBL/GenBank/DDBJ databases">
        <title>Hemimetabolous genomes reveal molecular basis of termite eusociality.</title>
        <authorList>
            <person name="Harrison M.C."/>
            <person name="Jongepier E."/>
            <person name="Robertson H.M."/>
            <person name="Arning N."/>
            <person name="Bitard-Feildel T."/>
            <person name="Chao H."/>
            <person name="Childers C.P."/>
            <person name="Dinh H."/>
            <person name="Doddapaneni H."/>
            <person name="Dugan S."/>
            <person name="Gowin J."/>
            <person name="Greiner C."/>
            <person name="Han Y."/>
            <person name="Hu H."/>
            <person name="Hughes D.S.T."/>
            <person name="Huylmans A.-K."/>
            <person name="Kemena C."/>
            <person name="Kremer L.P.M."/>
            <person name="Lee S.L."/>
            <person name="Lopez-Ezquerra A."/>
            <person name="Mallet L."/>
            <person name="Monroy-Kuhn J.M."/>
            <person name="Moser A."/>
            <person name="Murali S.C."/>
            <person name="Muzny D.M."/>
            <person name="Otani S."/>
            <person name="Piulachs M.-D."/>
            <person name="Poelchau M."/>
            <person name="Qu J."/>
            <person name="Schaub F."/>
            <person name="Wada-Katsumata A."/>
            <person name="Worley K.C."/>
            <person name="Xie Q."/>
            <person name="Ylla G."/>
            <person name="Poulsen M."/>
            <person name="Gibbs R.A."/>
            <person name="Schal C."/>
            <person name="Richards S."/>
            <person name="Belles X."/>
            <person name="Korb J."/>
            <person name="Bornberg-Bauer E."/>
        </authorList>
    </citation>
    <scope>NUCLEOTIDE SEQUENCE [LARGE SCALE GENOMIC DNA]</scope>
    <source>
        <tissue evidence="3">Whole body</tissue>
    </source>
</reference>
<evidence type="ECO:0000256" key="1">
    <source>
        <dbReference type="ARBA" id="ARBA00006725"/>
    </source>
</evidence>
<sequence length="420" mass="47051">NLAKSGSEFREMLVQVYRDNAMKKTAVYKWVARFSEEGESVTDEERSGQPAMSRTEENIAKILKIVRETRWVTVRSMAEQANIHRETARKILTEYFDMLLEHPPYSLDLAAMTLFLFLKIKEILNGRHFGHIDDIRSNTAAALKSIPQNQFQNCFEGWHWCISSGSSGPPRLTPRVSQLRQEERVDMGREAAHERELHSAMQMSQSCEDLTIMSGLTSCKSEQLETRRPDSTRMVHQLPPLHLSLPICPPVCSSPSPTRPGLGRQCFSPSIHNATWKSLSPSPTRKAFTTKRSQSPIAMRPSSLGPVKRKFDLEEEKADQYLSPPAKRPNSYTVDRGGLLMAHSNRLDATSSPLPGSLSSVGTPESLSSADSPGFTFRPVDSPSPGRPVLPVTDEPMHEERQPELSKQDQVMTSVEQNPS</sequence>
<feature type="non-terminal residue" evidence="3">
    <location>
        <position position="1"/>
    </location>
</feature>
<dbReference type="InParanoid" id="A0A2J7RLD0"/>
<evidence type="ECO:0008006" key="5">
    <source>
        <dbReference type="Google" id="ProtNLM"/>
    </source>
</evidence>
<evidence type="ECO:0000313" key="4">
    <source>
        <dbReference type="Proteomes" id="UP000235965"/>
    </source>
</evidence>
<dbReference type="OrthoDB" id="10017160at2759"/>
<comment type="caution">
    <text evidence="3">The sequence shown here is derived from an EMBL/GenBank/DDBJ whole genome shotgun (WGS) entry which is preliminary data.</text>
</comment>
<gene>
    <name evidence="3" type="ORF">B7P43_G07636</name>
</gene>
<dbReference type="PANTHER" id="PTHR22227:SF6">
    <property type="entry name" value="FAMILY WITH SEQUENCE SIMILARITY 122B ISOFORM X1"/>
    <property type="match status" value="1"/>
</dbReference>
<dbReference type="GO" id="GO:0004865">
    <property type="term" value="F:protein serine/threonine phosphatase inhibitor activity"/>
    <property type="evidence" value="ECO:0007669"/>
    <property type="project" value="InterPro"/>
</dbReference>
<dbReference type="EMBL" id="NEVH01002690">
    <property type="protein sequence ID" value="PNF41640.1"/>
    <property type="molecule type" value="Genomic_DNA"/>
</dbReference>
<dbReference type="Gene3D" id="3.30.420.10">
    <property type="entry name" value="Ribonuclease H-like superfamily/Ribonuclease H"/>
    <property type="match status" value="1"/>
</dbReference>
<keyword evidence="4" id="KW-1185">Reference proteome</keyword>
<dbReference type="Pfam" id="PF13565">
    <property type="entry name" value="HTH_32"/>
    <property type="match status" value="1"/>
</dbReference>